<name>G0IUE6_CYCMS</name>
<evidence type="ECO:0000259" key="2">
    <source>
        <dbReference type="Pfam" id="PF10988"/>
    </source>
</evidence>
<keyword evidence="1" id="KW-0732">Signal</keyword>
<dbReference type="KEGG" id="cmr:Cycma_0362"/>
<reference evidence="4" key="1">
    <citation type="submission" date="2011-07" db="EMBL/GenBank/DDBJ databases">
        <title>The complete genome of Cyclobacterium marinum DSM 745.</title>
        <authorList>
            <person name="Lucas S."/>
            <person name="Han J."/>
            <person name="Lapidus A."/>
            <person name="Bruce D."/>
            <person name="Goodwin L."/>
            <person name="Pitluck S."/>
            <person name="Peters L."/>
            <person name="Kyrpides N."/>
            <person name="Mavromatis K."/>
            <person name="Ivanova N."/>
            <person name="Ovchinnikova G."/>
            <person name="Chertkov O."/>
            <person name="Detter J.C."/>
            <person name="Tapia R."/>
            <person name="Han C."/>
            <person name="Land M."/>
            <person name="Hauser L."/>
            <person name="Markowitz V."/>
            <person name="Cheng J.-F."/>
            <person name="Hugenholtz P."/>
            <person name="Woyke T."/>
            <person name="Wu D."/>
            <person name="Tindall B."/>
            <person name="Schuetze A."/>
            <person name="Brambilla E."/>
            <person name="Klenk H.-P."/>
            <person name="Eisen J.A."/>
        </authorList>
    </citation>
    <scope>NUCLEOTIDE SEQUENCE [LARGE SCALE GENOMIC DNA]</scope>
    <source>
        <strain evidence="4">ATCC 25205 / DSM 745 / LMG 13164 / NCIMB 1802</strain>
    </source>
</reference>
<dbReference type="OrthoDB" id="680270at2"/>
<protein>
    <recommendedName>
        <fullName evidence="2">Putative auto-transporter adhesin head GIN domain-containing protein</fullName>
    </recommendedName>
</protein>
<dbReference type="AlphaFoldDB" id="G0IUE6"/>
<proteinExistence type="predicted"/>
<feature type="signal peptide" evidence="1">
    <location>
        <begin position="1"/>
        <end position="20"/>
    </location>
</feature>
<dbReference type="Pfam" id="PF10988">
    <property type="entry name" value="DUF2807"/>
    <property type="match status" value="1"/>
</dbReference>
<feature type="chain" id="PRO_5003400620" description="Putative auto-transporter adhesin head GIN domain-containing protein" evidence="1">
    <location>
        <begin position="21"/>
        <end position="227"/>
    </location>
</feature>
<dbReference type="RefSeq" id="WP_014018440.1">
    <property type="nucleotide sequence ID" value="NC_015914.1"/>
</dbReference>
<dbReference type="eggNOG" id="COG1983">
    <property type="taxonomic scope" value="Bacteria"/>
</dbReference>
<feature type="domain" description="Putative auto-transporter adhesin head GIN" evidence="2">
    <location>
        <begin position="31"/>
        <end position="211"/>
    </location>
</feature>
<dbReference type="STRING" id="880070.Cycma_0362"/>
<gene>
    <name evidence="3" type="ordered locus">Cycma_0362</name>
</gene>
<organism evidence="3 4">
    <name type="scientific">Cyclobacterium marinum (strain ATCC 25205 / DSM 745 / LMG 13164 / NCIMB 1802)</name>
    <name type="common">Flectobacillus marinus</name>
    <dbReference type="NCBI Taxonomy" id="880070"/>
    <lineage>
        <taxon>Bacteria</taxon>
        <taxon>Pseudomonadati</taxon>
        <taxon>Bacteroidota</taxon>
        <taxon>Cytophagia</taxon>
        <taxon>Cytophagales</taxon>
        <taxon>Cyclobacteriaceae</taxon>
        <taxon>Cyclobacterium</taxon>
    </lineage>
</organism>
<dbReference type="HOGENOM" id="CLU_104542_0_0_10"/>
<dbReference type="EMBL" id="CP002955">
    <property type="protein sequence ID" value="AEL24141.1"/>
    <property type="molecule type" value="Genomic_DNA"/>
</dbReference>
<dbReference type="Proteomes" id="UP000001635">
    <property type="component" value="Chromosome"/>
</dbReference>
<evidence type="ECO:0000313" key="4">
    <source>
        <dbReference type="Proteomes" id="UP000001635"/>
    </source>
</evidence>
<sequence>MKTTILSLLIVVMAFIGAKAQTNTETRTLNAFDQLDVSDAIEVELQKGEKQEITITASGIGLDQIVSSVDKRRLELEVDGSKPKSSAVKVVVTYVQLNEIEVSSGAKVFVKDLIENKDIDLTVASNGYLEIEVKAENLMLEAETNARMFVKGTAVNLDYNAFTNAEIDGEELVVEHAEIRTNTNASGVFEVTESLKGTAATRGRVNYKGEPKIIDVKESIGGAIEKL</sequence>
<evidence type="ECO:0000313" key="3">
    <source>
        <dbReference type="EMBL" id="AEL24141.1"/>
    </source>
</evidence>
<dbReference type="InterPro" id="IPR021255">
    <property type="entry name" value="DUF2807"/>
</dbReference>
<evidence type="ECO:0000256" key="1">
    <source>
        <dbReference type="SAM" id="SignalP"/>
    </source>
</evidence>
<accession>G0IUE6</accession>
<keyword evidence="4" id="KW-1185">Reference proteome</keyword>
<dbReference type="Gene3D" id="2.160.20.120">
    <property type="match status" value="1"/>
</dbReference>